<dbReference type="Pfam" id="PF01135">
    <property type="entry name" value="PCMT"/>
    <property type="match status" value="1"/>
</dbReference>
<proteinExistence type="inferred from homology"/>
<comment type="caution">
    <text evidence="4">The sequence shown here is derived from an EMBL/GenBank/DDBJ whole genome shotgun (WGS) entry which is preliminary data.</text>
</comment>
<comment type="similarity">
    <text evidence="1">Belongs to the methyltransferase superfamily. L-isoaspartyl/D-aspartyl protein methyltransferase family.</text>
</comment>
<sequence length="223" mass="23293">MDYAEARRRMVDGQIRPNRVTDPRILEALRDVPRELFVPQALRVRALADEDLALGGGRVLLQPMIIARMIQLALPRPGERVLVVASGPGYGAAIMAHVGAQVVAVEDEPGLAAMGDAGIAASGLPAGGLRRQHGSSAAGLPEGAPYDLIFIEGAVPAVPPALSGQLSEGGRLVAIMRQPHEVGSAVLGRRVAGVFSTAKAFDIPGTQLPLLPDFTPKPGFALR</sequence>
<protein>
    <recommendedName>
        <fullName evidence="2">Protein-L-isoaspartate O-methyltransferase</fullName>
    </recommendedName>
    <alternativeName>
        <fullName evidence="3">Protein L-isoaspartyl methyltransferase</fullName>
    </alternativeName>
</protein>
<dbReference type="Gene3D" id="3.40.50.150">
    <property type="entry name" value="Vaccinia Virus protein VP39"/>
    <property type="match status" value="1"/>
</dbReference>
<name>A0ABS4AAF6_9PROT</name>
<evidence type="ECO:0000256" key="3">
    <source>
        <dbReference type="ARBA" id="ARBA00030757"/>
    </source>
</evidence>
<accession>A0ABS4AAF6</accession>
<dbReference type="PANTHER" id="PTHR11579">
    <property type="entry name" value="PROTEIN-L-ISOASPARTATE O-METHYLTRANSFERASE"/>
    <property type="match status" value="1"/>
</dbReference>
<dbReference type="RefSeq" id="WP_209378215.1">
    <property type="nucleotide sequence ID" value="NZ_JAGIZB010000003.1"/>
</dbReference>
<keyword evidence="5" id="KW-1185">Reference proteome</keyword>
<evidence type="ECO:0000313" key="5">
    <source>
        <dbReference type="Proteomes" id="UP000681594"/>
    </source>
</evidence>
<evidence type="ECO:0000256" key="1">
    <source>
        <dbReference type="ARBA" id="ARBA00005369"/>
    </source>
</evidence>
<dbReference type="SUPFAM" id="SSF53335">
    <property type="entry name" value="S-adenosyl-L-methionine-dependent methyltransferases"/>
    <property type="match status" value="1"/>
</dbReference>
<reference evidence="4 5" key="1">
    <citation type="submission" date="2021-03" db="EMBL/GenBank/DDBJ databases">
        <authorList>
            <person name="So Y."/>
        </authorList>
    </citation>
    <scope>NUCLEOTIDE SEQUENCE [LARGE SCALE GENOMIC DNA]</scope>
    <source>
        <strain evidence="4 5">SSH11</strain>
    </source>
</reference>
<dbReference type="PANTHER" id="PTHR11579:SF18">
    <property type="entry name" value="PROTEIN-L-ISOASPARTATE O-METHYLTRANSFERASE"/>
    <property type="match status" value="1"/>
</dbReference>
<gene>
    <name evidence="4" type="ORF">J8J14_04275</name>
</gene>
<dbReference type="EMBL" id="JAGIZB010000003">
    <property type="protein sequence ID" value="MBP0443987.1"/>
    <property type="molecule type" value="Genomic_DNA"/>
</dbReference>
<dbReference type="InterPro" id="IPR000682">
    <property type="entry name" value="PCMT"/>
</dbReference>
<evidence type="ECO:0000313" key="4">
    <source>
        <dbReference type="EMBL" id="MBP0443987.1"/>
    </source>
</evidence>
<dbReference type="InterPro" id="IPR029063">
    <property type="entry name" value="SAM-dependent_MTases_sf"/>
</dbReference>
<dbReference type="Proteomes" id="UP000681594">
    <property type="component" value="Unassembled WGS sequence"/>
</dbReference>
<organism evidence="4 5">
    <name type="scientific">Pararoseomonas baculiformis</name>
    <dbReference type="NCBI Taxonomy" id="2820812"/>
    <lineage>
        <taxon>Bacteria</taxon>
        <taxon>Pseudomonadati</taxon>
        <taxon>Pseudomonadota</taxon>
        <taxon>Alphaproteobacteria</taxon>
        <taxon>Acetobacterales</taxon>
        <taxon>Acetobacteraceae</taxon>
        <taxon>Pararoseomonas</taxon>
    </lineage>
</organism>
<evidence type="ECO:0000256" key="2">
    <source>
        <dbReference type="ARBA" id="ARBA00013346"/>
    </source>
</evidence>